<keyword evidence="1" id="KW-0812">Transmembrane</keyword>
<dbReference type="RefSeq" id="WP_138852142.1">
    <property type="nucleotide sequence ID" value="NZ_CP040710.1"/>
</dbReference>
<feature type="transmembrane region" description="Helical" evidence="1">
    <location>
        <begin position="12"/>
        <end position="39"/>
    </location>
</feature>
<evidence type="ECO:0000313" key="3">
    <source>
        <dbReference type="Proteomes" id="UP000310017"/>
    </source>
</evidence>
<dbReference type="Proteomes" id="UP000310017">
    <property type="component" value="Chromosome"/>
</dbReference>
<protein>
    <submittedName>
        <fullName evidence="2">Uncharacterized protein</fullName>
    </submittedName>
</protein>
<keyword evidence="1" id="KW-0472">Membrane</keyword>
<gene>
    <name evidence="2" type="ORF">FGM00_06640</name>
</gene>
<keyword evidence="1" id="KW-1133">Transmembrane helix</keyword>
<dbReference type="EMBL" id="CP040710">
    <property type="protein sequence ID" value="QCW99790.1"/>
    <property type="molecule type" value="Genomic_DNA"/>
</dbReference>
<name>A0A5B7SS07_9FLAO</name>
<feature type="transmembrane region" description="Helical" evidence="1">
    <location>
        <begin position="45"/>
        <end position="65"/>
    </location>
</feature>
<proteinExistence type="predicted"/>
<dbReference type="OrthoDB" id="1418911at2"/>
<organism evidence="2 3">
    <name type="scientific">Aggregatimonas sangjinii</name>
    <dbReference type="NCBI Taxonomy" id="2583587"/>
    <lineage>
        <taxon>Bacteria</taxon>
        <taxon>Pseudomonadati</taxon>
        <taxon>Bacteroidota</taxon>
        <taxon>Flavobacteriia</taxon>
        <taxon>Flavobacteriales</taxon>
        <taxon>Flavobacteriaceae</taxon>
        <taxon>Aggregatimonas</taxon>
    </lineage>
</organism>
<reference evidence="2 3" key="1">
    <citation type="submission" date="2019-05" db="EMBL/GenBank/DDBJ databases">
        <title>Genome sequencing of F202Z8.</title>
        <authorList>
            <person name="Kwon Y.M."/>
        </authorList>
    </citation>
    <scope>NUCLEOTIDE SEQUENCE [LARGE SCALE GENOMIC DNA]</scope>
    <source>
        <strain evidence="2 3">F202Z8</strain>
    </source>
</reference>
<dbReference type="KEGG" id="asag:FGM00_06640"/>
<evidence type="ECO:0000256" key="1">
    <source>
        <dbReference type="SAM" id="Phobius"/>
    </source>
</evidence>
<sequence>MSTYYQPSNKFSPLAFIHFIVACATAIPILALIYSYAIWYIPFPYINFFITLGFGFGIGWVVQKLAIRMGKVRNDKLAFFLGFLGALIGLYLSWAVWVDLVINAGETYGSDRIGISVSNIQFMQVLELALQPGVLFELMGQIMDVGVWGFRSATVSGWFLGLIWVIEALIVLVVGTIIPPNQSGEPFCELNQKWFQAKQLPALSYLDNRMREVTPLENNDFEALKEISAVPNPTTENHSLFTLYSNKTNENYLSVQNRTAKTNDKGETKFTDDEVVTHLRINEEFSDFLMTFSS</sequence>
<feature type="transmembrane region" description="Helical" evidence="1">
    <location>
        <begin position="77"/>
        <end position="97"/>
    </location>
</feature>
<dbReference type="AlphaFoldDB" id="A0A5B7SS07"/>
<feature type="transmembrane region" description="Helical" evidence="1">
    <location>
        <begin position="158"/>
        <end position="178"/>
    </location>
</feature>
<evidence type="ECO:0000313" key="2">
    <source>
        <dbReference type="EMBL" id="QCW99790.1"/>
    </source>
</evidence>
<accession>A0A5B7SS07</accession>
<keyword evidence="3" id="KW-1185">Reference proteome</keyword>